<evidence type="ECO:0000313" key="8">
    <source>
        <dbReference type="EMBL" id="KAL1887778.1"/>
    </source>
</evidence>
<dbReference type="Gene3D" id="3.90.180.10">
    <property type="entry name" value="Medium-chain alcohol dehydrogenases, catalytic domain"/>
    <property type="match status" value="1"/>
</dbReference>
<evidence type="ECO:0000256" key="6">
    <source>
        <dbReference type="SAM" id="MobiDB-lite"/>
    </source>
</evidence>
<dbReference type="InterPro" id="IPR036291">
    <property type="entry name" value="NAD(P)-bd_dom_sf"/>
</dbReference>
<comment type="caution">
    <text evidence="8">The sequence shown here is derived from an EMBL/GenBank/DDBJ whole genome shotgun (WGS) entry which is preliminary data.</text>
</comment>
<organism evidence="8 9">
    <name type="scientific">Sporothrix stenoceras</name>
    <dbReference type="NCBI Taxonomy" id="5173"/>
    <lineage>
        <taxon>Eukaryota</taxon>
        <taxon>Fungi</taxon>
        <taxon>Dikarya</taxon>
        <taxon>Ascomycota</taxon>
        <taxon>Pezizomycotina</taxon>
        <taxon>Sordariomycetes</taxon>
        <taxon>Sordariomycetidae</taxon>
        <taxon>Ophiostomatales</taxon>
        <taxon>Ophiostomataceae</taxon>
        <taxon>Sporothrix</taxon>
    </lineage>
</organism>
<keyword evidence="4" id="KW-0862">Zinc</keyword>
<keyword evidence="5" id="KW-0560">Oxidoreductase</keyword>
<evidence type="ECO:0000256" key="4">
    <source>
        <dbReference type="ARBA" id="ARBA00022833"/>
    </source>
</evidence>
<comment type="cofactor">
    <cofactor evidence="1">
        <name>Zn(2+)</name>
        <dbReference type="ChEBI" id="CHEBI:29105"/>
    </cofactor>
</comment>
<name>A0ABR3YHV9_9PEZI</name>
<evidence type="ECO:0000256" key="5">
    <source>
        <dbReference type="ARBA" id="ARBA00023002"/>
    </source>
</evidence>
<feature type="compositionally biased region" description="Basic and acidic residues" evidence="6">
    <location>
        <begin position="1"/>
        <end position="19"/>
    </location>
</feature>
<dbReference type="PANTHER" id="PTHR43161">
    <property type="entry name" value="SORBITOL DEHYDROGENASE"/>
    <property type="match status" value="1"/>
</dbReference>
<evidence type="ECO:0000256" key="2">
    <source>
        <dbReference type="ARBA" id="ARBA00008072"/>
    </source>
</evidence>
<sequence>MHSSTEKQRTADSYDDPKAQLDGPPTLTIQAPLRNPSLQVTADHRLKAVDAPVYAPKAGEVLLHVKATGICGLPDRVSFAEGALLEPLSVALQGIREARIALGTSVAVMGAGPIGLLTLAAARASGAHPIVITDVEPARLAFAQEFVPSCQIYRVDLQKSAEENGKAIRDIFGKAEYAQPRAVLECSGVESSVCAAAFTVRRGGTVVCVGVGKSIMNNLPFMHLSLAEVEVRFINRYCDTWPAGIACIEGGLIDVKKLVSHVFPLEKAQEALEFSSDPKNGCIKVQVVDESKTIVF</sequence>
<dbReference type="PANTHER" id="PTHR43161:SF4">
    <property type="entry name" value="D-XYLULOSE REDUCTASE"/>
    <property type="match status" value="1"/>
</dbReference>
<reference evidence="8 9" key="1">
    <citation type="journal article" date="2024" name="IMA Fungus">
        <title>IMA Genome - F19 : A genome assembly and annotation guide to empower mycologists, including annotated draft genome sequences of Ceratocystis pirilliformis, Diaporthe australafricana, Fusarium ophioides, Paecilomyces lecythidis, and Sporothrix stenoceras.</title>
        <authorList>
            <person name="Aylward J."/>
            <person name="Wilson A.M."/>
            <person name="Visagie C.M."/>
            <person name="Spraker J."/>
            <person name="Barnes I."/>
            <person name="Buitendag C."/>
            <person name="Ceriani C."/>
            <person name="Del Mar Angel L."/>
            <person name="du Plessis D."/>
            <person name="Fuchs T."/>
            <person name="Gasser K."/>
            <person name="Kramer D."/>
            <person name="Li W."/>
            <person name="Munsamy K."/>
            <person name="Piso A."/>
            <person name="Price J.L."/>
            <person name="Sonnekus B."/>
            <person name="Thomas C."/>
            <person name="van der Nest A."/>
            <person name="van Dijk A."/>
            <person name="van Heerden A."/>
            <person name="van Vuuren N."/>
            <person name="Yilmaz N."/>
            <person name="Duong T.A."/>
            <person name="van der Merwe N.A."/>
            <person name="Wingfield M.J."/>
            <person name="Wingfield B.D."/>
        </authorList>
    </citation>
    <scope>NUCLEOTIDE SEQUENCE [LARGE SCALE GENOMIC DNA]</scope>
    <source>
        <strain evidence="8 9">CMW 5346</strain>
    </source>
</reference>
<protein>
    <recommendedName>
        <fullName evidence="7">Alcohol dehydrogenase-like C-terminal domain-containing protein</fullName>
    </recommendedName>
</protein>
<keyword evidence="3" id="KW-0479">Metal-binding</keyword>
<dbReference type="Proteomes" id="UP001583186">
    <property type="component" value="Unassembled WGS sequence"/>
</dbReference>
<feature type="domain" description="Alcohol dehydrogenase-like C-terminal" evidence="7">
    <location>
        <begin position="113"/>
        <end position="248"/>
    </location>
</feature>
<gene>
    <name evidence="8" type="ORF">Sste5346_010017</name>
</gene>
<evidence type="ECO:0000256" key="3">
    <source>
        <dbReference type="ARBA" id="ARBA00022723"/>
    </source>
</evidence>
<dbReference type="Gene3D" id="3.40.50.720">
    <property type="entry name" value="NAD(P)-binding Rossmann-like Domain"/>
    <property type="match status" value="1"/>
</dbReference>
<accession>A0ABR3YHV9</accession>
<dbReference type="EMBL" id="JAWCUI010000109">
    <property type="protein sequence ID" value="KAL1887778.1"/>
    <property type="molecule type" value="Genomic_DNA"/>
</dbReference>
<feature type="region of interest" description="Disordered" evidence="6">
    <location>
        <begin position="1"/>
        <end position="33"/>
    </location>
</feature>
<evidence type="ECO:0000256" key="1">
    <source>
        <dbReference type="ARBA" id="ARBA00001947"/>
    </source>
</evidence>
<dbReference type="InterPro" id="IPR013149">
    <property type="entry name" value="ADH-like_C"/>
</dbReference>
<dbReference type="Pfam" id="PF00107">
    <property type="entry name" value="ADH_zinc_N"/>
    <property type="match status" value="1"/>
</dbReference>
<evidence type="ECO:0000259" key="7">
    <source>
        <dbReference type="Pfam" id="PF00107"/>
    </source>
</evidence>
<proteinExistence type="inferred from homology"/>
<comment type="similarity">
    <text evidence="2">Belongs to the zinc-containing alcohol dehydrogenase family.</text>
</comment>
<keyword evidence="9" id="KW-1185">Reference proteome</keyword>
<dbReference type="SUPFAM" id="SSF51735">
    <property type="entry name" value="NAD(P)-binding Rossmann-fold domains"/>
    <property type="match status" value="1"/>
</dbReference>
<evidence type="ECO:0000313" key="9">
    <source>
        <dbReference type="Proteomes" id="UP001583186"/>
    </source>
</evidence>